<organism evidence="1 2">
    <name type="scientific">Vermiconidia calcicola</name>
    <dbReference type="NCBI Taxonomy" id="1690605"/>
    <lineage>
        <taxon>Eukaryota</taxon>
        <taxon>Fungi</taxon>
        <taxon>Dikarya</taxon>
        <taxon>Ascomycota</taxon>
        <taxon>Pezizomycotina</taxon>
        <taxon>Dothideomycetes</taxon>
        <taxon>Dothideomycetidae</taxon>
        <taxon>Mycosphaerellales</taxon>
        <taxon>Extremaceae</taxon>
        <taxon>Vermiconidia</taxon>
    </lineage>
</organism>
<keyword evidence="2" id="KW-1185">Reference proteome</keyword>
<dbReference type="Proteomes" id="UP001281147">
    <property type="component" value="Unassembled WGS sequence"/>
</dbReference>
<accession>A0ACC3MT27</accession>
<name>A0ACC3MT27_9PEZI</name>
<dbReference type="EMBL" id="JAUTXU010000165">
    <property type="protein sequence ID" value="KAK3702099.1"/>
    <property type="molecule type" value="Genomic_DNA"/>
</dbReference>
<reference evidence="1" key="1">
    <citation type="submission" date="2023-07" db="EMBL/GenBank/DDBJ databases">
        <title>Black Yeasts Isolated from many extreme environments.</title>
        <authorList>
            <person name="Coleine C."/>
            <person name="Stajich J.E."/>
            <person name="Selbmann L."/>
        </authorList>
    </citation>
    <scope>NUCLEOTIDE SEQUENCE</scope>
    <source>
        <strain evidence="1">CCFEE 5714</strain>
    </source>
</reference>
<proteinExistence type="predicted"/>
<evidence type="ECO:0000313" key="2">
    <source>
        <dbReference type="Proteomes" id="UP001281147"/>
    </source>
</evidence>
<sequence length="667" mass="75659">MLLASFTIVFLFVRSASCLIIPERQGQPAYDPLDQILPASPQWQRSFPASSLPGPDALAQNASLAKRVINDTTDSDHRPGGILTYNEAVEVGDYLIQIMTAPPSCRILQSRWTDYEMPEAYGWSLHNDEMVDVGPEEDESFSQMYNDLQLSLEPKDDVKYEWVHDQESSPPGPQRRYPPTGGSYENILNPSAILAMVNFGPEYSGKNLEPPEVPVTGADLIPLRQWSDVVFLQWQEFCENDLERISMLSTIVRVGIINEATVRIAKEALRRNGKEIEDWDNGELFFINQDEAKALLATPNGQGVVWFLAQHQDQLGRQHVWGVRVFGSDPNHYEERSLNLCFHIEPVPPREDEDMGDGDGEGEDLAKRTIDYNNDDVQRGGFLDYEEAIEVGVYLTALVDAPPSCVHQSTWTDFRALDAYGWSLKHPRRVNVAELYDSSIVDMYHDLEFSAAFEDNLVINWVHSKVSPPYGKSRPNTNDQRRYPISQGRYQNLYNPQAILAKFNFSPEYKGKDQIPPVRGADLIQLRQWSDVTFLQWQDYCNDDPEQMRELRAVMRQDVINPVTKDIAFRVLAKHGKELSVWSERLELGKGTDGLRAMLATPNGQGIVWFLAQHKRQLGRLEVTGVTIFCNEILAFGTRKSLNILFSIGPKDGQADWDEDVEMGEGE</sequence>
<comment type="caution">
    <text evidence="1">The sequence shown here is derived from an EMBL/GenBank/DDBJ whole genome shotgun (WGS) entry which is preliminary data.</text>
</comment>
<protein>
    <submittedName>
        <fullName evidence="1">Uncharacterized protein</fullName>
    </submittedName>
</protein>
<gene>
    <name evidence="1" type="ORF">LTR37_015074</name>
</gene>
<evidence type="ECO:0000313" key="1">
    <source>
        <dbReference type="EMBL" id="KAK3702099.1"/>
    </source>
</evidence>